<keyword evidence="10" id="KW-0289">Folate biosynthesis</keyword>
<dbReference type="EMBL" id="JXJU01000008">
    <property type="protein sequence ID" value="PCR99450.1"/>
    <property type="molecule type" value="Genomic_DNA"/>
</dbReference>
<dbReference type="PANTHER" id="PTHR20941:SF1">
    <property type="entry name" value="FOLIC ACID SYNTHESIS PROTEIN FOL1"/>
    <property type="match status" value="1"/>
</dbReference>
<evidence type="ECO:0000256" key="6">
    <source>
        <dbReference type="ARBA" id="ARBA00016919"/>
    </source>
</evidence>
<dbReference type="Proteomes" id="UP000218181">
    <property type="component" value="Unassembled WGS sequence"/>
</dbReference>
<dbReference type="SUPFAM" id="SSF51717">
    <property type="entry name" value="Dihydropteroate synthetase-like"/>
    <property type="match status" value="1"/>
</dbReference>
<dbReference type="NCBIfam" id="TIGR01496">
    <property type="entry name" value="DHPS"/>
    <property type="match status" value="1"/>
</dbReference>
<protein>
    <recommendedName>
        <fullName evidence="6">Dihydropteroate synthase</fullName>
        <ecNumber evidence="5">2.5.1.15</ecNumber>
    </recommendedName>
    <alternativeName>
        <fullName evidence="11">Dihydropteroate pyrophosphorylase</fullName>
    </alternativeName>
</protein>
<comment type="cofactor">
    <cofactor evidence="2">
        <name>Mg(2+)</name>
        <dbReference type="ChEBI" id="CHEBI:18420"/>
    </cofactor>
</comment>
<evidence type="ECO:0000256" key="8">
    <source>
        <dbReference type="ARBA" id="ARBA00022723"/>
    </source>
</evidence>
<proteinExistence type="inferred from homology"/>
<name>A0A2A5RJY3_9LACT</name>
<dbReference type="EC" id="2.5.1.15" evidence="5"/>
<keyword evidence="8" id="KW-0479">Metal-binding</keyword>
<dbReference type="PROSITE" id="PS50972">
    <property type="entry name" value="PTERIN_BINDING"/>
    <property type="match status" value="1"/>
</dbReference>
<dbReference type="GO" id="GO:0046656">
    <property type="term" value="P:folic acid biosynthetic process"/>
    <property type="evidence" value="ECO:0007669"/>
    <property type="project" value="UniProtKB-KW"/>
</dbReference>
<evidence type="ECO:0000256" key="5">
    <source>
        <dbReference type="ARBA" id="ARBA00012458"/>
    </source>
</evidence>
<evidence type="ECO:0000256" key="2">
    <source>
        <dbReference type="ARBA" id="ARBA00001946"/>
    </source>
</evidence>
<evidence type="ECO:0000256" key="10">
    <source>
        <dbReference type="ARBA" id="ARBA00022909"/>
    </source>
</evidence>
<evidence type="ECO:0000313" key="14">
    <source>
        <dbReference type="Proteomes" id="UP000218181"/>
    </source>
</evidence>
<dbReference type="InterPro" id="IPR045031">
    <property type="entry name" value="DHP_synth-like"/>
</dbReference>
<comment type="caution">
    <text evidence="13">The sequence shown here is derived from an EMBL/GenBank/DDBJ whole genome shotgun (WGS) entry which is preliminary data.</text>
</comment>
<dbReference type="UniPathway" id="UPA00077">
    <property type="reaction ID" value="UER00156"/>
</dbReference>
<reference evidence="13 14" key="1">
    <citation type="submission" date="2014-12" db="EMBL/GenBank/DDBJ databases">
        <title>Draft genome sequences of 10 type strains of Lactococcus.</title>
        <authorList>
            <person name="Sun Z."/>
            <person name="Zhong Z."/>
            <person name="Liu W."/>
            <person name="Zhang W."/>
            <person name="Zhang H."/>
        </authorList>
    </citation>
    <scope>NUCLEOTIDE SEQUENCE [LARGE SCALE GENOMIC DNA]</scope>
    <source>
        <strain evidence="13 14">JCM 16395</strain>
    </source>
</reference>
<evidence type="ECO:0000313" key="13">
    <source>
        <dbReference type="EMBL" id="PCR99450.1"/>
    </source>
</evidence>
<evidence type="ECO:0000256" key="1">
    <source>
        <dbReference type="ARBA" id="ARBA00000012"/>
    </source>
</evidence>
<dbReference type="GO" id="GO:0046872">
    <property type="term" value="F:metal ion binding"/>
    <property type="evidence" value="ECO:0007669"/>
    <property type="project" value="UniProtKB-KW"/>
</dbReference>
<evidence type="ECO:0000256" key="3">
    <source>
        <dbReference type="ARBA" id="ARBA00004763"/>
    </source>
</evidence>
<evidence type="ECO:0000259" key="12">
    <source>
        <dbReference type="PROSITE" id="PS50972"/>
    </source>
</evidence>
<dbReference type="RefSeq" id="WP_245811637.1">
    <property type="nucleotide sequence ID" value="NZ_JXJU01000008.1"/>
</dbReference>
<accession>A0A2A5RJY3</accession>
<keyword evidence="14" id="KW-1185">Reference proteome</keyword>
<evidence type="ECO:0000256" key="9">
    <source>
        <dbReference type="ARBA" id="ARBA00022842"/>
    </source>
</evidence>
<dbReference type="PANTHER" id="PTHR20941">
    <property type="entry name" value="FOLATE SYNTHESIS PROTEINS"/>
    <property type="match status" value="1"/>
</dbReference>
<dbReference type="InterPro" id="IPR006390">
    <property type="entry name" value="DHP_synth_dom"/>
</dbReference>
<comment type="catalytic activity">
    <reaction evidence="1">
        <text>(7,8-dihydropterin-6-yl)methyl diphosphate + 4-aminobenzoate = 7,8-dihydropteroate + diphosphate</text>
        <dbReference type="Rhea" id="RHEA:19949"/>
        <dbReference type="ChEBI" id="CHEBI:17836"/>
        <dbReference type="ChEBI" id="CHEBI:17839"/>
        <dbReference type="ChEBI" id="CHEBI:33019"/>
        <dbReference type="ChEBI" id="CHEBI:72950"/>
        <dbReference type="EC" id="2.5.1.15"/>
    </reaction>
</comment>
<organism evidence="13 14">
    <name type="scientific">Lactococcus fujiensis JCM 16395</name>
    <dbReference type="NCBI Taxonomy" id="1291764"/>
    <lineage>
        <taxon>Bacteria</taxon>
        <taxon>Bacillati</taxon>
        <taxon>Bacillota</taxon>
        <taxon>Bacilli</taxon>
        <taxon>Lactobacillales</taxon>
        <taxon>Streptococcaceae</taxon>
        <taxon>Lactococcus</taxon>
    </lineage>
</organism>
<dbReference type="GO" id="GO:0005829">
    <property type="term" value="C:cytosol"/>
    <property type="evidence" value="ECO:0007669"/>
    <property type="project" value="TreeGrafter"/>
</dbReference>
<keyword evidence="7" id="KW-0808">Transferase</keyword>
<evidence type="ECO:0000256" key="7">
    <source>
        <dbReference type="ARBA" id="ARBA00022679"/>
    </source>
</evidence>
<keyword evidence="9" id="KW-0460">Magnesium</keyword>
<dbReference type="GO" id="GO:0046654">
    <property type="term" value="P:tetrahydrofolate biosynthetic process"/>
    <property type="evidence" value="ECO:0007669"/>
    <property type="project" value="UniProtKB-UniPathway"/>
</dbReference>
<comment type="pathway">
    <text evidence="3">Cofactor biosynthesis; tetrahydrofolate biosynthesis; 7,8-dihydrofolate from 2-amino-4-hydroxy-6-hydroxymethyl-7,8-dihydropteridine diphosphate and 4-aminobenzoate: step 1/2.</text>
</comment>
<evidence type="ECO:0000256" key="11">
    <source>
        <dbReference type="ARBA" id="ARBA00030193"/>
    </source>
</evidence>
<comment type="similarity">
    <text evidence="4">Belongs to the DHPS family.</text>
</comment>
<feature type="domain" description="Pterin-binding" evidence="12">
    <location>
        <begin position="100"/>
        <end position="351"/>
    </location>
</feature>
<dbReference type="STRING" id="1291764.GCA_001311235_01572"/>
<dbReference type="InterPro" id="IPR011005">
    <property type="entry name" value="Dihydropteroate_synth-like_sf"/>
</dbReference>
<sequence length="359" mass="40805">MLKIKELLNQEQKTISHIPVLFYDLNSDERTFLLRTLIRKAEKTLLDETQLLVLFDVYDLENWNRNWPIIRDRSIFEAILEGHKMIWQGKNFTFNLTTSPIVYTIMNITPDSFHDGSSDNLLVSSFLKKAELALIDGASVLELGGKSSRPGYQDISPKEEWNRLKGPLTALKEQFPQVTVAVDTDEPFVMERVLDAGVDIINDIDGFDTDEKLNIISAYKPAVVAMNNGRAGYPYSEELFDNLDQAFSKKKLELMECGLDPRQIAIDPGVGFFDPKRGSDSLLRAKSSELLSRTGLPVMIAISNKRFLNQDFDLSDDERLLGTIMLEGKMMDEGGRILRVHDTKATSRLIKAYQTYKRV</sequence>
<dbReference type="AlphaFoldDB" id="A0A2A5RJY3"/>
<dbReference type="Pfam" id="PF00809">
    <property type="entry name" value="Pterin_bind"/>
    <property type="match status" value="1"/>
</dbReference>
<evidence type="ECO:0000256" key="4">
    <source>
        <dbReference type="ARBA" id="ARBA00009503"/>
    </source>
</evidence>
<gene>
    <name evidence="13" type="ORF">RT41_GL001826</name>
</gene>
<dbReference type="Gene3D" id="3.20.20.20">
    <property type="entry name" value="Dihydropteroate synthase-like"/>
    <property type="match status" value="1"/>
</dbReference>
<dbReference type="GO" id="GO:0004156">
    <property type="term" value="F:dihydropteroate synthase activity"/>
    <property type="evidence" value="ECO:0007669"/>
    <property type="project" value="UniProtKB-EC"/>
</dbReference>
<dbReference type="InterPro" id="IPR000489">
    <property type="entry name" value="Pterin-binding_dom"/>
</dbReference>